<organism evidence="5 6">
    <name type="scientific">Rhodococcus chondri</name>
    <dbReference type="NCBI Taxonomy" id="3065941"/>
    <lineage>
        <taxon>Bacteria</taxon>
        <taxon>Bacillati</taxon>
        <taxon>Actinomycetota</taxon>
        <taxon>Actinomycetes</taxon>
        <taxon>Mycobacteriales</taxon>
        <taxon>Nocardiaceae</taxon>
        <taxon>Rhodococcus</taxon>
    </lineage>
</organism>
<dbReference type="PIRSF" id="PIRSF000138">
    <property type="entry name" value="Al-hdrx_acd_dh"/>
    <property type="match status" value="1"/>
</dbReference>
<dbReference type="PROSITE" id="PS51349">
    <property type="entry name" value="FMN_HYDROXY_ACID_DH_2"/>
    <property type="match status" value="1"/>
</dbReference>
<gene>
    <name evidence="5" type="ORF">Q8814_11900</name>
</gene>
<accession>A0ABU7JS05</accession>
<keyword evidence="6" id="KW-1185">Reference proteome</keyword>
<dbReference type="InterPro" id="IPR012133">
    <property type="entry name" value="Alpha-hydoxy_acid_DH_FMN"/>
</dbReference>
<dbReference type="InterPro" id="IPR000262">
    <property type="entry name" value="FMN-dep_DH"/>
</dbReference>
<evidence type="ECO:0000256" key="1">
    <source>
        <dbReference type="ARBA" id="ARBA00001917"/>
    </source>
</evidence>
<dbReference type="PROSITE" id="PS00557">
    <property type="entry name" value="FMN_HYDROXY_ACID_DH_1"/>
    <property type="match status" value="1"/>
</dbReference>
<proteinExistence type="inferred from homology"/>
<comment type="similarity">
    <text evidence="3">Belongs to the FMN-dependent alpha-hydroxy acid dehydrogenase family.</text>
</comment>
<comment type="cofactor">
    <cofactor evidence="1">
        <name>FMN</name>
        <dbReference type="ChEBI" id="CHEBI:58210"/>
    </cofactor>
</comment>
<dbReference type="PANTHER" id="PTHR10578">
    <property type="entry name" value="S -2-HYDROXY-ACID OXIDASE-RELATED"/>
    <property type="match status" value="1"/>
</dbReference>
<evidence type="ECO:0000256" key="2">
    <source>
        <dbReference type="ARBA" id="ARBA00023002"/>
    </source>
</evidence>
<dbReference type="Pfam" id="PF01070">
    <property type="entry name" value="FMN_dh"/>
    <property type="match status" value="1"/>
</dbReference>
<dbReference type="InterPro" id="IPR037396">
    <property type="entry name" value="FMN_HAD"/>
</dbReference>
<evidence type="ECO:0000259" key="4">
    <source>
        <dbReference type="PROSITE" id="PS51349"/>
    </source>
</evidence>
<evidence type="ECO:0000313" key="6">
    <source>
        <dbReference type="Proteomes" id="UP001331936"/>
    </source>
</evidence>
<sequence length="436" mass="46889">MTETAAPSTAGPGRDRQGVVYRDGALGRRPAVPTSFGDLERAARRASSKRAWAYVAGGAGEGRTMRNNRRAFDRWAIVPRMAHGVTERDLRTSVVGTSLSSPLLLAPVGAGALMARNSDLAIARGAAATGVPYIFSNQGCSSMEDCAAAMGSAPHWFQLYWSSDEGLVDSLLHRAETSGAEAVVVTLDTTMLGWRPQDLNLGSLPFARGEGIAQYTSDPRFRDIVRQRVDTARNTVTERPEVTPGAIRTLLSMTRNYPGRFLDNLRSPVPRAAAETFLDIYSNPGLSWDHLATLRDRTRLPIVLKGIVHPDDARRAVDLGADAIVVSNHGGRQIDGAIASLDALLEIRAALGREPTLLLDSGIRSGSDIFVALALGADAVLLGRPYMYGLAVAGQRGVEEVIRNVIAEFDLTMALTGARSIADIDERFVRADPSFR</sequence>
<name>A0ABU7JS05_9NOCA</name>
<dbReference type="SUPFAM" id="SSF51395">
    <property type="entry name" value="FMN-linked oxidoreductases"/>
    <property type="match status" value="1"/>
</dbReference>
<dbReference type="RefSeq" id="WP_330152226.1">
    <property type="nucleotide sequence ID" value="NZ_JAUZMZ010000056.1"/>
</dbReference>
<dbReference type="EMBL" id="JAUZMZ010000056">
    <property type="protein sequence ID" value="MEE2032807.1"/>
    <property type="molecule type" value="Genomic_DNA"/>
</dbReference>
<feature type="domain" description="FMN hydroxy acid dehydrogenase" evidence="4">
    <location>
        <begin position="28"/>
        <end position="434"/>
    </location>
</feature>
<evidence type="ECO:0000256" key="3">
    <source>
        <dbReference type="ARBA" id="ARBA00024042"/>
    </source>
</evidence>
<evidence type="ECO:0000313" key="5">
    <source>
        <dbReference type="EMBL" id="MEE2032807.1"/>
    </source>
</evidence>
<comment type="caution">
    <text evidence="5">The sequence shown here is derived from an EMBL/GenBank/DDBJ whole genome shotgun (WGS) entry which is preliminary data.</text>
</comment>
<dbReference type="InterPro" id="IPR013785">
    <property type="entry name" value="Aldolase_TIM"/>
</dbReference>
<dbReference type="Gene3D" id="3.20.20.70">
    <property type="entry name" value="Aldolase class I"/>
    <property type="match status" value="1"/>
</dbReference>
<keyword evidence="2" id="KW-0560">Oxidoreductase</keyword>
<protein>
    <submittedName>
        <fullName evidence="5">Alpha-hydroxy-acid oxidizing protein</fullName>
    </submittedName>
</protein>
<reference evidence="5 6" key="1">
    <citation type="submission" date="2023-08" db="EMBL/GenBank/DDBJ databases">
        <authorList>
            <person name="Girao M."/>
            <person name="Carvalho M.F."/>
        </authorList>
    </citation>
    <scope>NUCLEOTIDE SEQUENCE [LARGE SCALE GENOMIC DNA]</scope>
    <source>
        <strain evidence="5 6">CC-R104</strain>
    </source>
</reference>
<dbReference type="PANTHER" id="PTHR10578:SF143">
    <property type="entry name" value="FMN-DEPENDENT ALPHA-HYDROXY ACID DEHYDROGENASE PB1A11.03"/>
    <property type="match status" value="1"/>
</dbReference>
<dbReference type="Proteomes" id="UP001331936">
    <property type="component" value="Unassembled WGS sequence"/>
</dbReference>
<dbReference type="InterPro" id="IPR008259">
    <property type="entry name" value="FMN_hydac_DH_AS"/>
</dbReference>